<dbReference type="InterPro" id="IPR051473">
    <property type="entry name" value="P2Ox-like"/>
</dbReference>
<reference evidence="15 16" key="1">
    <citation type="journal article" date="2019" name="Fungal Biol. Biotechnol.">
        <title>Draft genome sequence of fastidious pathogen Ceratobasidium theobromae, which causes vascular-streak dieback in Theobroma cacao.</title>
        <authorList>
            <person name="Ali S.S."/>
            <person name="Asman A."/>
            <person name="Shao J."/>
            <person name="Firmansyah A.P."/>
            <person name="Susilo A.W."/>
            <person name="Rosmana A."/>
            <person name="McMahon P."/>
            <person name="Junaid M."/>
            <person name="Guest D."/>
            <person name="Kheng T.Y."/>
            <person name="Meinhardt L.W."/>
            <person name="Bailey B.A."/>
        </authorList>
    </citation>
    <scope>NUCLEOTIDE SEQUENCE [LARGE SCALE GENOMIC DNA]</scope>
    <source>
        <strain evidence="15 16">CT2</strain>
    </source>
</reference>
<dbReference type="GO" id="GO:0050660">
    <property type="term" value="F:flavin adenine dinucleotide binding"/>
    <property type="evidence" value="ECO:0007669"/>
    <property type="project" value="InterPro"/>
</dbReference>
<sequence length="567" mass="62787">MAQTMKLKIPNRPWLEKDFKFIHTHVFIAGSGPIGCAFARTILDDHPSAHIWMAEIGAQDNPVRGAHHKNAIKYQKDIDSFVHVIQGALQPVSVPPASTYMPTLSESAWSPRPGETLISSFHNRSQVPEKNLPGCAVTRTVGGILPAAEPHEDERKASPIKSELPELLGRAKTLLNVHPDEFKDSIRHNLVKGILTKKYTKERVHNLPLAVERNKHNKKFVTWSGANTVLGKEYAEGNNKRFTLHPEHKVIGLAFSGPDTDGLPTKGVLGAMVQDLKTNEYYLVKAEKYVIACGSVCTPQILWNSGFGDRGAGSIPELPALGRYLTEQSIAFCQVVLHRKYIEEIEKSEFLPPHLQALCEAHKIAYKNDPIHIPFLDPEPQVTMPYTTEDEGKFEWHTQIHRDAFSYGDVGPRADPRLIVDLRFFGRQDPNPNNRIKFEDCTDIYGMPQATFEVNRSREDVDRDQRMMLAMCEAANELGGYLPGSYPQFMAPGLALHITGTTRVGATAADSVANANSQLHGHEDIYVGGNGVIPDSTACNPTLTSMAYAIKAARHIVSVLPADLPEP</sequence>
<keyword evidence="16" id="KW-1185">Reference proteome</keyword>
<dbReference type="EMBL" id="SSOP01000060">
    <property type="protein sequence ID" value="KAB5592580.1"/>
    <property type="molecule type" value="Genomic_DNA"/>
</dbReference>
<dbReference type="Pfam" id="PF05199">
    <property type="entry name" value="GMC_oxred_C"/>
    <property type="match status" value="1"/>
</dbReference>
<keyword evidence="7" id="KW-0285">Flavoprotein</keyword>
<dbReference type="GO" id="GO:0050233">
    <property type="term" value="F:pyranose oxidase activity"/>
    <property type="evidence" value="ECO:0007669"/>
    <property type="project" value="UniProtKB-EC"/>
</dbReference>
<evidence type="ECO:0000256" key="9">
    <source>
        <dbReference type="ARBA" id="ARBA00023002"/>
    </source>
</evidence>
<comment type="caution">
    <text evidence="15">The sequence shown here is derived from an EMBL/GenBank/DDBJ whole genome shotgun (WGS) entry which is preliminary data.</text>
</comment>
<evidence type="ECO:0000256" key="3">
    <source>
        <dbReference type="ARBA" id="ARBA00010790"/>
    </source>
</evidence>
<evidence type="ECO:0000256" key="10">
    <source>
        <dbReference type="ARBA" id="ARBA00030508"/>
    </source>
</evidence>
<evidence type="ECO:0000256" key="2">
    <source>
        <dbReference type="ARBA" id="ARBA00001974"/>
    </source>
</evidence>
<dbReference type="Proteomes" id="UP000383932">
    <property type="component" value="Unassembled WGS sequence"/>
</dbReference>
<keyword evidence="8" id="KW-0274">FAD</keyword>
<dbReference type="InterPro" id="IPR036188">
    <property type="entry name" value="FAD/NAD-bd_sf"/>
</dbReference>
<evidence type="ECO:0000256" key="5">
    <source>
        <dbReference type="ARBA" id="ARBA00013082"/>
    </source>
</evidence>
<protein>
    <recommendedName>
        <fullName evidence="6">Pyranose 2-oxidase</fullName>
        <ecNumber evidence="5">1.1.3.10</ecNumber>
    </recommendedName>
    <alternativeName>
        <fullName evidence="11">FAD-oxidoreductase</fullName>
    </alternativeName>
    <alternativeName>
        <fullName evidence="10">Glucose 2-oxidase</fullName>
    </alternativeName>
    <alternativeName>
        <fullName evidence="12">Pyranose:oxygen 2-oxidoreductase</fullName>
    </alternativeName>
</protein>
<comment type="catalytic activity">
    <reaction evidence="1">
        <text>D-glucose + O2 = 2-dehydro-D-glucose + H2O2</text>
        <dbReference type="Rhea" id="RHEA:10552"/>
        <dbReference type="ChEBI" id="CHEBI:4167"/>
        <dbReference type="ChEBI" id="CHEBI:15379"/>
        <dbReference type="ChEBI" id="CHEBI:16240"/>
        <dbReference type="ChEBI" id="CHEBI:16609"/>
        <dbReference type="EC" id="1.1.3.10"/>
    </reaction>
</comment>
<dbReference type="AlphaFoldDB" id="A0A5N5QLE5"/>
<dbReference type="InterPro" id="IPR000172">
    <property type="entry name" value="GMC_OxRdtase_N"/>
</dbReference>
<evidence type="ECO:0000256" key="12">
    <source>
        <dbReference type="ARBA" id="ARBA00031330"/>
    </source>
</evidence>
<evidence type="ECO:0000259" key="13">
    <source>
        <dbReference type="Pfam" id="PF00732"/>
    </source>
</evidence>
<dbReference type="PANTHER" id="PTHR42784">
    <property type="entry name" value="PYRANOSE 2-OXIDASE"/>
    <property type="match status" value="1"/>
</dbReference>
<feature type="domain" description="Glucose-methanol-choline oxidoreductase N-terminal" evidence="13">
    <location>
        <begin position="265"/>
        <end position="324"/>
    </location>
</feature>
<dbReference type="Gene3D" id="3.50.50.60">
    <property type="entry name" value="FAD/NAD(P)-binding domain"/>
    <property type="match status" value="2"/>
</dbReference>
<evidence type="ECO:0000256" key="4">
    <source>
        <dbReference type="ARBA" id="ARBA00011881"/>
    </source>
</evidence>
<dbReference type="EC" id="1.1.3.10" evidence="5"/>
<dbReference type="Pfam" id="PF00732">
    <property type="entry name" value="GMC_oxred_N"/>
    <property type="match status" value="1"/>
</dbReference>
<dbReference type="InterPro" id="IPR012814">
    <property type="entry name" value="P2OX"/>
</dbReference>
<dbReference type="SUPFAM" id="SSF51905">
    <property type="entry name" value="FAD/NAD(P)-binding domain"/>
    <property type="match status" value="1"/>
</dbReference>
<comment type="cofactor">
    <cofactor evidence="2">
        <name>FAD</name>
        <dbReference type="ChEBI" id="CHEBI:57692"/>
    </cofactor>
</comment>
<dbReference type="OrthoDB" id="269227at2759"/>
<evidence type="ECO:0000256" key="11">
    <source>
        <dbReference type="ARBA" id="ARBA00031159"/>
    </source>
</evidence>
<evidence type="ECO:0000259" key="14">
    <source>
        <dbReference type="Pfam" id="PF05199"/>
    </source>
</evidence>
<name>A0A5N5QLE5_9AGAM</name>
<evidence type="ECO:0000256" key="6">
    <source>
        <dbReference type="ARBA" id="ARBA00016408"/>
    </source>
</evidence>
<keyword evidence="9" id="KW-0560">Oxidoreductase</keyword>
<dbReference type="InterPro" id="IPR007867">
    <property type="entry name" value="GMC_OxRtase_C"/>
</dbReference>
<dbReference type="PANTHER" id="PTHR42784:SF1">
    <property type="entry name" value="PYRANOSE 2-OXIDASE"/>
    <property type="match status" value="1"/>
</dbReference>
<proteinExistence type="inferred from homology"/>
<evidence type="ECO:0000313" key="15">
    <source>
        <dbReference type="EMBL" id="KAB5592580.1"/>
    </source>
</evidence>
<comment type="subunit">
    <text evidence="4">Homotetramer.</text>
</comment>
<evidence type="ECO:0000256" key="1">
    <source>
        <dbReference type="ARBA" id="ARBA00000827"/>
    </source>
</evidence>
<organism evidence="15 16">
    <name type="scientific">Ceratobasidium theobromae</name>
    <dbReference type="NCBI Taxonomy" id="1582974"/>
    <lineage>
        <taxon>Eukaryota</taxon>
        <taxon>Fungi</taxon>
        <taxon>Dikarya</taxon>
        <taxon>Basidiomycota</taxon>
        <taxon>Agaricomycotina</taxon>
        <taxon>Agaricomycetes</taxon>
        <taxon>Cantharellales</taxon>
        <taxon>Ceratobasidiaceae</taxon>
        <taxon>Ceratobasidium</taxon>
    </lineage>
</organism>
<dbReference type="NCBIfam" id="TIGR02462">
    <property type="entry name" value="pyranose_ox"/>
    <property type="match status" value="1"/>
</dbReference>
<evidence type="ECO:0000256" key="7">
    <source>
        <dbReference type="ARBA" id="ARBA00022630"/>
    </source>
</evidence>
<feature type="domain" description="Glucose-methanol-choline oxidoreductase C-terminal" evidence="14">
    <location>
        <begin position="430"/>
        <end position="549"/>
    </location>
</feature>
<evidence type="ECO:0000256" key="8">
    <source>
        <dbReference type="ARBA" id="ARBA00022827"/>
    </source>
</evidence>
<evidence type="ECO:0000313" key="16">
    <source>
        <dbReference type="Proteomes" id="UP000383932"/>
    </source>
</evidence>
<accession>A0A5N5QLE5</accession>
<dbReference type="SUPFAM" id="SSF54373">
    <property type="entry name" value="FAD-linked reductases, C-terminal domain"/>
    <property type="match status" value="1"/>
</dbReference>
<gene>
    <name evidence="15" type="ORF">CTheo_3975</name>
</gene>
<comment type="similarity">
    <text evidence="3">Belongs to the GMC oxidoreductase family.</text>
</comment>